<reference evidence="3 4" key="1">
    <citation type="journal article" date="2015" name="Genome Biol. Evol.">
        <title>Phylogenomic analyses indicate that early fungi evolved digesting cell walls of algal ancestors of land plants.</title>
        <authorList>
            <person name="Chang Y."/>
            <person name="Wang S."/>
            <person name="Sekimoto S."/>
            <person name="Aerts A.L."/>
            <person name="Choi C."/>
            <person name="Clum A."/>
            <person name="LaButti K.M."/>
            <person name="Lindquist E.A."/>
            <person name="Yee Ngan C."/>
            <person name="Ohm R.A."/>
            <person name="Salamov A.A."/>
            <person name="Grigoriev I.V."/>
            <person name="Spatafora J.W."/>
            <person name="Berbee M.L."/>
        </authorList>
    </citation>
    <scope>NUCLEOTIDE SEQUENCE [LARGE SCALE GENOMIC DNA]</scope>
    <source>
        <strain evidence="3 4">JEL478</strain>
    </source>
</reference>
<dbReference type="GO" id="GO:0006887">
    <property type="term" value="P:exocytosis"/>
    <property type="evidence" value="ECO:0007669"/>
    <property type="project" value="TreeGrafter"/>
</dbReference>
<dbReference type="STRING" id="1344416.A0A139AFW7"/>
<dbReference type="FunFam" id="2.40.160.120:FF:000001">
    <property type="entry name" value="Oxysterol-binding protein"/>
    <property type="match status" value="1"/>
</dbReference>
<dbReference type="PANTHER" id="PTHR10972">
    <property type="entry name" value="OXYSTEROL-BINDING PROTEIN-RELATED"/>
    <property type="match status" value="1"/>
</dbReference>
<dbReference type="EMBL" id="KQ965763">
    <property type="protein sequence ID" value="KXS15315.1"/>
    <property type="molecule type" value="Genomic_DNA"/>
</dbReference>
<evidence type="ECO:0000313" key="4">
    <source>
        <dbReference type="Proteomes" id="UP000070544"/>
    </source>
</evidence>
<dbReference type="Gene3D" id="2.40.160.120">
    <property type="match status" value="1"/>
</dbReference>
<dbReference type="GO" id="GO:0120009">
    <property type="term" value="P:intermembrane lipid transfer"/>
    <property type="evidence" value="ECO:0007669"/>
    <property type="project" value="UniProtKB-ARBA"/>
</dbReference>
<dbReference type="InterPro" id="IPR000648">
    <property type="entry name" value="Oxysterol-bd"/>
</dbReference>
<dbReference type="GO" id="GO:0030011">
    <property type="term" value="P:maintenance of cell polarity"/>
    <property type="evidence" value="ECO:0007669"/>
    <property type="project" value="TreeGrafter"/>
</dbReference>
<dbReference type="Pfam" id="PF01237">
    <property type="entry name" value="Oxysterol_BP"/>
    <property type="match status" value="1"/>
</dbReference>
<accession>A0A139AFW7</accession>
<evidence type="ECO:0000313" key="3">
    <source>
        <dbReference type="EMBL" id="KXS15315.1"/>
    </source>
</evidence>
<dbReference type="PANTHER" id="PTHR10972:SF203">
    <property type="entry name" value="OXYSTEROL-BINDING PROTEIN HOMOLOG 3"/>
    <property type="match status" value="1"/>
</dbReference>
<dbReference type="GO" id="GO:0032541">
    <property type="term" value="C:cortical endoplasmic reticulum"/>
    <property type="evidence" value="ECO:0007669"/>
    <property type="project" value="TreeGrafter"/>
</dbReference>
<gene>
    <name evidence="3" type="ORF">M427DRAFT_32520</name>
</gene>
<feature type="compositionally biased region" description="Low complexity" evidence="2">
    <location>
        <begin position="1"/>
        <end position="18"/>
    </location>
</feature>
<dbReference type="Proteomes" id="UP000070544">
    <property type="component" value="Unassembled WGS sequence"/>
</dbReference>
<dbReference type="GO" id="GO:0097038">
    <property type="term" value="C:perinuclear endoplasmic reticulum"/>
    <property type="evidence" value="ECO:0007669"/>
    <property type="project" value="TreeGrafter"/>
</dbReference>
<name>A0A139AFW7_GONPJ</name>
<dbReference type="GO" id="GO:0005829">
    <property type="term" value="C:cytosol"/>
    <property type="evidence" value="ECO:0007669"/>
    <property type="project" value="TreeGrafter"/>
</dbReference>
<keyword evidence="4" id="KW-1185">Reference proteome</keyword>
<evidence type="ECO:0000256" key="1">
    <source>
        <dbReference type="ARBA" id="ARBA00008842"/>
    </source>
</evidence>
<dbReference type="GO" id="GO:0005886">
    <property type="term" value="C:plasma membrane"/>
    <property type="evidence" value="ECO:0007669"/>
    <property type="project" value="TreeGrafter"/>
</dbReference>
<organism evidence="3 4">
    <name type="scientific">Gonapodya prolifera (strain JEL478)</name>
    <name type="common">Monoblepharis prolifera</name>
    <dbReference type="NCBI Taxonomy" id="1344416"/>
    <lineage>
        <taxon>Eukaryota</taxon>
        <taxon>Fungi</taxon>
        <taxon>Fungi incertae sedis</taxon>
        <taxon>Chytridiomycota</taxon>
        <taxon>Chytridiomycota incertae sedis</taxon>
        <taxon>Monoblepharidomycetes</taxon>
        <taxon>Monoblepharidales</taxon>
        <taxon>Gonapodyaceae</taxon>
        <taxon>Gonapodya</taxon>
    </lineage>
</organism>
<dbReference type="InterPro" id="IPR037239">
    <property type="entry name" value="OSBP_sf"/>
</dbReference>
<dbReference type="GO" id="GO:0032934">
    <property type="term" value="F:sterol binding"/>
    <property type="evidence" value="ECO:0007669"/>
    <property type="project" value="TreeGrafter"/>
</dbReference>
<evidence type="ECO:0000256" key="2">
    <source>
        <dbReference type="SAM" id="MobiDB-lite"/>
    </source>
</evidence>
<protein>
    <submittedName>
        <fullName evidence="3">Oxysterol-binding protein</fullName>
    </submittedName>
</protein>
<dbReference type="AlphaFoldDB" id="A0A139AFW7"/>
<dbReference type="GO" id="GO:0034727">
    <property type="term" value="P:piecemeal microautophagy of the nucleus"/>
    <property type="evidence" value="ECO:0007669"/>
    <property type="project" value="TreeGrafter"/>
</dbReference>
<feature type="region of interest" description="Disordered" evidence="2">
    <location>
        <begin position="1"/>
        <end position="61"/>
    </location>
</feature>
<dbReference type="GO" id="GO:0035621">
    <property type="term" value="P:ER to Golgi ceramide transport"/>
    <property type="evidence" value="ECO:0007669"/>
    <property type="project" value="TreeGrafter"/>
</dbReference>
<dbReference type="GO" id="GO:0006897">
    <property type="term" value="P:endocytosis"/>
    <property type="evidence" value="ECO:0007669"/>
    <property type="project" value="TreeGrafter"/>
</dbReference>
<dbReference type="OrthoDB" id="1854502at2759"/>
<comment type="similarity">
    <text evidence="1">Belongs to the OSBP family.</text>
</comment>
<dbReference type="SUPFAM" id="SSF144000">
    <property type="entry name" value="Oxysterol-binding protein-like"/>
    <property type="match status" value="1"/>
</dbReference>
<sequence length="457" mass="50510">MLGNTAAPSSSPSASATRSPPPPPYSALPLTPSAPQTHAHVDHKPRTRLPAPSPPPVPVSLGSLLQRTGSFSGDLSISMPAALNVPLSALQSLAEEFEYAPLLDRAGKAIDPVDRIALVAALAVSGYAHARHKVGRKPFNPMLGETYEVTREDKGFRFVAEKVAHHPLVMALHVESLMPNHYTISHESHVVSHFGGKDLTLEPNGSPYRVNLFARHEIYTYDKVPTTIHAALSGRATVSHTGELEVLNHMTGHRCVLEFKDKAGSGSGMWPFGGSRSKRLGQGKDNEVEGTVYDPQGNVVGKVAGRWDSHLERIDPHSGGLVERLWQVAPWPENCASQYGFTQFAVELNDLPPSLIPLLPPTDSRFRPDQRLLERGYVDAAEREKKRLERLQRDRRKQGVDAAQRWFERRPDRFREDGENGGDGNTWTYKGGYWERPWVGEKSREGFVDIFGTGEVR</sequence>
<proteinExistence type="inferred from homology"/>